<comment type="caution">
    <text evidence="2">The sequence shown here is derived from an EMBL/GenBank/DDBJ whole genome shotgun (WGS) entry which is preliminary data.</text>
</comment>
<evidence type="ECO:0000256" key="1">
    <source>
        <dbReference type="SAM" id="MobiDB-lite"/>
    </source>
</evidence>
<sequence length="708" mass="77079">MTEIMVNRAPRVRCYECGSEKIFSVCHHCQRPMCEQHSPLVFRQGGARVPVPSGEIDEARPVSQEFAGLRLGGLREAVYHCTDHDHLVRGFPLRWIAGGAGSFALGFLLLFASVGTGLVLMVIGAAVGGGALALHRYLASRSSRPPLPLVPQVNAIDMRERLVGYVRLEHGDYTSTVDSLAGELKVNLSANDGYPLLRAYRKKFAVPQSEAVPFSAGYLLVRGDAGFAFRAGQVPVLPGGTGVALGGDSADAHELFPDDPELSQREANLVIGYEVQDDRRPRAIPLWIVPSLVPSSDRRSLEIDLHWNDLGPEDHPLGLEMFDLVALEVPASWGSVESSAPGRVEVGLSAGRRTIRWKQLRPDARGARSLTLKLRFERPITEVPASADGTRTRLTLAGTVEATFDGLLSGVNGVGVFLPGGGAGQQPRTTTRTKVAVGFDIELRSIRYQDERVVPDKHEADDTAHGRDRAEEFRGIVPDHHIVAELTDAISADGYYVKRVVEHQPYRDPGRPLVLKRVWDIAGRLYVGLFPMDFNISLRGESVTGAADSGVTAAHVTVKGVYARGTLVDRNSSVADEPATIEADRQGDELLRRIEDTWTGLHERIIEVLSAHAGQAGQGRSLISQRVVDGEVIDPETHRPPDALPAKPFVMPAPRVPGRNGSADRLAELRREREDADEAVIAGRISTEIYARKVTRIEAELDELGETS</sequence>
<gene>
    <name evidence="2" type="ORF">Asi02nite_80750</name>
</gene>
<name>A0ABQ4D4V2_9ACTN</name>
<organism evidence="2 3">
    <name type="scientific">Asanoa siamensis</name>
    <dbReference type="NCBI Taxonomy" id="926357"/>
    <lineage>
        <taxon>Bacteria</taxon>
        <taxon>Bacillati</taxon>
        <taxon>Actinomycetota</taxon>
        <taxon>Actinomycetes</taxon>
        <taxon>Micromonosporales</taxon>
        <taxon>Micromonosporaceae</taxon>
        <taxon>Asanoa</taxon>
    </lineage>
</organism>
<dbReference type="RefSeq" id="WP_203719382.1">
    <property type="nucleotide sequence ID" value="NZ_BONE01000161.1"/>
</dbReference>
<protein>
    <submittedName>
        <fullName evidence="2">Uncharacterized protein</fullName>
    </submittedName>
</protein>
<keyword evidence="3" id="KW-1185">Reference proteome</keyword>
<dbReference type="EMBL" id="BONE01000161">
    <property type="protein sequence ID" value="GIF78557.1"/>
    <property type="molecule type" value="Genomic_DNA"/>
</dbReference>
<evidence type="ECO:0000313" key="3">
    <source>
        <dbReference type="Proteomes" id="UP000604117"/>
    </source>
</evidence>
<accession>A0ABQ4D4V2</accession>
<dbReference type="Proteomes" id="UP000604117">
    <property type="component" value="Unassembled WGS sequence"/>
</dbReference>
<proteinExistence type="predicted"/>
<evidence type="ECO:0000313" key="2">
    <source>
        <dbReference type="EMBL" id="GIF78557.1"/>
    </source>
</evidence>
<feature type="region of interest" description="Disordered" evidence="1">
    <location>
        <begin position="637"/>
        <end position="661"/>
    </location>
</feature>
<reference evidence="2 3" key="1">
    <citation type="submission" date="2021-01" db="EMBL/GenBank/DDBJ databases">
        <title>Whole genome shotgun sequence of Asanoa siamensis NBRC 107932.</title>
        <authorList>
            <person name="Komaki H."/>
            <person name="Tamura T."/>
        </authorList>
    </citation>
    <scope>NUCLEOTIDE SEQUENCE [LARGE SCALE GENOMIC DNA]</scope>
    <source>
        <strain evidence="2 3">NBRC 107932</strain>
    </source>
</reference>